<keyword evidence="2 3" id="KW-0378">Hydrolase</keyword>
<gene>
    <name evidence="2 3" type="primary">dtd</name>
    <name evidence="3" type="ORF">Poly30_33270</name>
</gene>
<dbReference type="GO" id="GO:0019478">
    <property type="term" value="P:D-amino acid catabolic process"/>
    <property type="evidence" value="ECO:0007669"/>
    <property type="project" value="UniProtKB-UniRule"/>
</dbReference>
<dbReference type="GO" id="GO:0000049">
    <property type="term" value="F:tRNA binding"/>
    <property type="evidence" value="ECO:0007669"/>
    <property type="project" value="UniProtKB-UniRule"/>
</dbReference>
<accession>A0A518EUP8</accession>
<evidence type="ECO:0000313" key="3">
    <source>
        <dbReference type="EMBL" id="QDV07794.1"/>
    </source>
</evidence>
<dbReference type="AlphaFoldDB" id="A0A518EUP8"/>
<dbReference type="Pfam" id="PF02580">
    <property type="entry name" value="Tyr_Deacylase"/>
    <property type="match status" value="1"/>
</dbReference>
<evidence type="ECO:0000313" key="4">
    <source>
        <dbReference type="Proteomes" id="UP000320390"/>
    </source>
</evidence>
<comment type="subunit">
    <text evidence="2">Homodimer.</text>
</comment>
<comment type="subcellular location">
    <subcellularLocation>
        <location evidence="2">Cytoplasm</location>
    </subcellularLocation>
</comment>
<protein>
    <recommendedName>
        <fullName evidence="2">D-aminoacyl-tRNA deacylase</fullName>
        <shortName evidence="2">DTD</shortName>
        <ecNumber evidence="2">3.1.1.96</ecNumber>
    </recommendedName>
    <alternativeName>
        <fullName evidence="2">Gly-tRNA(Ala) deacylase</fullName>
        <ecNumber evidence="2">3.1.1.-</ecNumber>
    </alternativeName>
</protein>
<dbReference type="SUPFAM" id="SSF69500">
    <property type="entry name" value="DTD-like"/>
    <property type="match status" value="1"/>
</dbReference>
<dbReference type="Proteomes" id="UP000320390">
    <property type="component" value="Chromosome"/>
</dbReference>
<dbReference type="FunFam" id="3.50.80.10:FF:000001">
    <property type="entry name" value="D-aminoacyl-tRNA deacylase"/>
    <property type="match status" value="1"/>
</dbReference>
<keyword evidence="2" id="KW-0694">RNA-binding</keyword>
<comment type="domain">
    <text evidence="2">A Gly-cisPro motif from one monomer fits into the active site of the other monomer to allow specific chiral rejection of L-amino acids.</text>
</comment>
<dbReference type="Gene3D" id="3.50.80.10">
    <property type="entry name" value="D-tyrosyl-tRNA(Tyr) deacylase"/>
    <property type="match status" value="1"/>
</dbReference>
<feature type="short sequence motif" description="Gly-cisPro motif, important for rejection of L-amino acids" evidence="2">
    <location>
        <begin position="142"/>
        <end position="143"/>
    </location>
</feature>
<dbReference type="OrthoDB" id="9801395at2"/>
<dbReference type="EC" id="3.1.1.-" evidence="2"/>
<dbReference type="GO" id="GO:0106026">
    <property type="term" value="F:Gly-tRNA(Ala) deacylase activity"/>
    <property type="evidence" value="ECO:0007669"/>
    <property type="project" value="UniProtKB-UniRule"/>
</dbReference>
<keyword evidence="4" id="KW-1185">Reference proteome</keyword>
<dbReference type="NCBIfam" id="TIGR00256">
    <property type="entry name" value="D-aminoacyl-tRNA deacylase"/>
    <property type="match status" value="1"/>
</dbReference>
<dbReference type="RefSeq" id="WP_145199324.1">
    <property type="nucleotide sequence ID" value="NZ_CP036434.1"/>
</dbReference>
<dbReference type="GO" id="GO:0005737">
    <property type="term" value="C:cytoplasm"/>
    <property type="evidence" value="ECO:0007669"/>
    <property type="project" value="UniProtKB-SubCell"/>
</dbReference>
<keyword evidence="2" id="KW-0820">tRNA-binding</keyword>
<keyword evidence="2" id="KW-0963">Cytoplasm</keyword>
<dbReference type="HAMAP" id="MF_00518">
    <property type="entry name" value="Deacylase_Dtd"/>
    <property type="match status" value="1"/>
</dbReference>
<evidence type="ECO:0000256" key="2">
    <source>
        <dbReference type="HAMAP-Rule" id="MF_00518"/>
    </source>
</evidence>
<evidence type="ECO:0000256" key="1">
    <source>
        <dbReference type="ARBA" id="ARBA00009673"/>
    </source>
</evidence>
<dbReference type="GO" id="GO:0043908">
    <property type="term" value="F:Ser(Gly)-tRNA(Ala) hydrolase activity"/>
    <property type="evidence" value="ECO:0007669"/>
    <property type="project" value="UniProtKB-UniRule"/>
</dbReference>
<name>A0A518EUP8_9BACT</name>
<comment type="catalytic activity">
    <reaction evidence="2">
        <text>glycyl-tRNA(Ala) + H2O = tRNA(Ala) + glycine + H(+)</text>
        <dbReference type="Rhea" id="RHEA:53744"/>
        <dbReference type="Rhea" id="RHEA-COMP:9657"/>
        <dbReference type="Rhea" id="RHEA-COMP:13640"/>
        <dbReference type="ChEBI" id="CHEBI:15377"/>
        <dbReference type="ChEBI" id="CHEBI:15378"/>
        <dbReference type="ChEBI" id="CHEBI:57305"/>
        <dbReference type="ChEBI" id="CHEBI:78442"/>
        <dbReference type="ChEBI" id="CHEBI:78522"/>
    </reaction>
</comment>
<comment type="function">
    <text evidence="2">An aminoacyl-tRNA editing enzyme that deacylates mischarged D-aminoacyl-tRNAs. Also deacylates mischarged glycyl-tRNA(Ala), protecting cells against glycine mischarging by AlaRS. Acts via tRNA-based rather than protein-based catalysis; rejects L-amino acids rather than detecting D-amino acids in the active site. By recycling D-aminoacyl-tRNA to D-amino acids and free tRNA molecules, this enzyme counteracts the toxicity associated with the formation of D-aminoacyl-tRNA entities in vivo and helps enforce protein L-homochirality.</text>
</comment>
<reference evidence="3 4" key="1">
    <citation type="submission" date="2019-02" db="EMBL/GenBank/DDBJ databases">
        <title>Deep-cultivation of Planctomycetes and their phenomic and genomic characterization uncovers novel biology.</title>
        <authorList>
            <person name="Wiegand S."/>
            <person name="Jogler M."/>
            <person name="Boedeker C."/>
            <person name="Pinto D."/>
            <person name="Vollmers J."/>
            <person name="Rivas-Marin E."/>
            <person name="Kohn T."/>
            <person name="Peeters S.H."/>
            <person name="Heuer A."/>
            <person name="Rast P."/>
            <person name="Oberbeckmann S."/>
            <person name="Bunk B."/>
            <person name="Jeske O."/>
            <person name="Meyerdierks A."/>
            <person name="Storesund J.E."/>
            <person name="Kallscheuer N."/>
            <person name="Luecker S."/>
            <person name="Lage O.M."/>
            <person name="Pohl T."/>
            <person name="Merkel B.J."/>
            <person name="Hornburger P."/>
            <person name="Mueller R.-W."/>
            <person name="Bruemmer F."/>
            <person name="Labrenz M."/>
            <person name="Spormann A.M."/>
            <person name="Op den Camp H."/>
            <person name="Overmann J."/>
            <person name="Amann R."/>
            <person name="Jetten M.S.M."/>
            <person name="Mascher T."/>
            <person name="Medema M.H."/>
            <person name="Devos D.P."/>
            <person name="Kaster A.-K."/>
            <person name="Ovreas L."/>
            <person name="Rohde M."/>
            <person name="Galperin M.Y."/>
            <person name="Jogler C."/>
        </authorList>
    </citation>
    <scope>NUCLEOTIDE SEQUENCE [LARGE SCALE GENOMIC DNA]</scope>
    <source>
        <strain evidence="3 4">Poly30</strain>
    </source>
</reference>
<dbReference type="EMBL" id="CP036434">
    <property type="protein sequence ID" value="QDV07794.1"/>
    <property type="molecule type" value="Genomic_DNA"/>
</dbReference>
<proteinExistence type="inferred from homology"/>
<dbReference type="InterPro" id="IPR003732">
    <property type="entry name" value="Daa-tRNA_deacyls_DTD"/>
</dbReference>
<comment type="catalytic activity">
    <reaction evidence="2">
        <text>a D-aminoacyl-tRNA + H2O = a tRNA + a D-alpha-amino acid + H(+)</text>
        <dbReference type="Rhea" id="RHEA:13953"/>
        <dbReference type="Rhea" id="RHEA-COMP:10123"/>
        <dbReference type="Rhea" id="RHEA-COMP:10124"/>
        <dbReference type="ChEBI" id="CHEBI:15377"/>
        <dbReference type="ChEBI" id="CHEBI:15378"/>
        <dbReference type="ChEBI" id="CHEBI:59871"/>
        <dbReference type="ChEBI" id="CHEBI:78442"/>
        <dbReference type="ChEBI" id="CHEBI:79333"/>
        <dbReference type="EC" id="3.1.1.96"/>
    </reaction>
</comment>
<dbReference type="EC" id="3.1.1.96" evidence="2"/>
<sequence length="159" mass="17069">MKAVIQRVSRASVSVDGEVVGEIGLGALILLGVMSDDTSDEVAWMASKAAELRFFEDDEGKMNLSLLDLAERGLAPGVLVVSQFTLAADGRKGRRPSFDRAASPGDAEPLYEEFCARLDALGLRVERGKFGALMEVSLVNHGPATFVLDRSSASNRIDR</sequence>
<comment type="similarity">
    <text evidence="1 2">Belongs to the DTD family.</text>
</comment>
<dbReference type="PANTHER" id="PTHR10472:SF5">
    <property type="entry name" value="D-AMINOACYL-TRNA DEACYLASE 1"/>
    <property type="match status" value="1"/>
</dbReference>
<organism evidence="3 4">
    <name type="scientific">Saltatorellus ferox</name>
    <dbReference type="NCBI Taxonomy" id="2528018"/>
    <lineage>
        <taxon>Bacteria</taxon>
        <taxon>Pseudomonadati</taxon>
        <taxon>Planctomycetota</taxon>
        <taxon>Planctomycetia</taxon>
        <taxon>Planctomycetia incertae sedis</taxon>
        <taxon>Saltatorellus</taxon>
    </lineage>
</organism>
<dbReference type="InterPro" id="IPR023509">
    <property type="entry name" value="DTD-like_sf"/>
</dbReference>
<dbReference type="PANTHER" id="PTHR10472">
    <property type="entry name" value="D-TYROSYL-TRNA TYR DEACYLASE"/>
    <property type="match status" value="1"/>
</dbReference>
<dbReference type="GO" id="GO:0051500">
    <property type="term" value="F:D-tyrosyl-tRNA(Tyr) deacylase activity"/>
    <property type="evidence" value="ECO:0007669"/>
    <property type="project" value="TreeGrafter"/>
</dbReference>